<evidence type="ECO:0000256" key="1">
    <source>
        <dbReference type="ARBA" id="ARBA00023015"/>
    </source>
</evidence>
<dbReference type="Gene3D" id="1.10.10.10">
    <property type="entry name" value="Winged helix-like DNA-binding domain superfamily/Winged helix DNA-binding domain"/>
    <property type="match status" value="1"/>
</dbReference>
<evidence type="ECO:0000256" key="3">
    <source>
        <dbReference type="ARBA" id="ARBA00023163"/>
    </source>
</evidence>
<evidence type="ECO:0000313" key="5">
    <source>
        <dbReference type="EMBL" id="PKH46202.1"/>
    </source>
</evidence>
<dbReference type="EMBL" id="PHFD01000239">
    <property type="protein sequence ID" value="PKH46202.1"/>
    <property type="molecule type" value="Genomic_DNA"/>
</dbReference>
<dbReference type="InterPro" id="IPR036390">
    <property type="entry name" value="WH_DNA-bd_sf"/>
</dbReference>
<sequence length="155" mass="17512">MMTISDNKSEYIWQLIAQTRAVLFKIRSRQLAVDKLNPIQIGILWSLMKNGGSITPGELGNESLKEPHTISSVLKRMELKKLIYKTRYANGKVIITITEDGKDLLEHVESQSNPIHKIVSVLSDEESKVLEKLLFKLITKGRDELGALPLELDSE</sequence>
<comment type="caution">
    <text evidence="5">The sequence shown here is derived from an EMBL/GenBank/DDBJ whole genome shotgun (WGS) entry which is preliminary data.</text>
</comment>
<evidence type="ECO:0000259" key="4">
    <source>
        <dbReference type="SMART" id="SM00347"/>
    </source>
</evidence>
<proteinExistence type="predicted"/>
<organism evidence="5 6">
    <name type="scientific">Dehalococcoides mccartyi</name>
    <dbReference type="NCBI Taxonomy" id="61435"/>
    <lineage>
        <taxon>Bacteria</taxon>
        <taxon>Bacillati</taxon>
        <taxon>Chloroflexota</taxon>
        <taxon>Dehalococcoidia</taxon>
        <taxon>Dehalococcoidales</taxon>
        <taxon>Dehalococcoidaceae</taxon>
        <taxon>Dehalococcoides</taxon>
    </lineage>
</organism>
<dbReference type="SMART" id="SM00347">
    <property type="entry name" value="HTH_MARR"/>
    <property type="match status" value="1"/>
</dbReference>
<keyword evidence="1" id="KW-0805">Transcription regulation</keyword>
<dbReference type="InterPro" id="IPR000835">
    <property type="entry name" value="HTH_MarR-typ"/>
</dbReference>
<accession>A0A2J1DVM8</accession>
<evidence type="ECO:0000313" key="6">
    <source>
        <dbReference type="Proteomes" id="UP000233649"/>
    </source>
</evidence>
<feature type="domain" description="HTH marR-type" evidence="4">
    <location>
        <begin position="29"/>
        <end position="127"/>
    </location>
</feature>
<evidence type="ECO:0000256" key="2">
    <source>
        <dbReference type="ARBA" id="ARBA00023125"/>
    </source>
</evidence>
<dbReference type="PANTHER" id="PTHR42756">
    <property type="entry name" value="TRANSCRIPTIONAL REGULATOR, MARR"/>
    <property type="match status" value="1"/>
</dbReference>
<dbReference type="GO" id="GO:0003677">
    <property type="term" value="F:DNA binding"/>
    <property type="evidence" value="ECO:0007669"/>
    <property type="project" value="UniProtKB-KW"/>
</dbReference>
<dbReference type="PANTHER" id="PTHR42756:SF1">
    <property type="entry name" value="TRANSCRIPTIONAL REPRESSOR OF EMRAB OPERON"/>
    <property type="match status" value="1"/>
</dbReference>
<keyword evidence="3" id="KW-0804">Transcription</keyword>
<name>A0A2J1DVM8_9CHLR</name>
<dbReference type="SUPFAM" id="SSF46785">
    <property type="entry name" value="Winged helix' DNA-binding domain"/>
    <property type="match status" value="1"/>
</dbReference>
<dbReference type="Proteomes" id="UP000233649">
    <property type="component" value="Unassembled WGS sequence"/>
</dbReference>
<dbReference type="GO" id="GO:0003700">
    <property type="term" value="F:DNA-binding transcription factor activity"/>
    <property type="evidence" value="ECO:0007669"/>
    <property type="project" value="InterPro"/>
</dbReference>
<keyword evidence="2" id="KW-0238">DNA-binding</keyword>
<protein>
    <submittedName>
        <fullName evidence="5">MarR family transcriptional regulator</fullName>
    </submittedName>
</protein>
<dbReference type="AlphaFoldDB" id="A0A2J1DVM8"/>
<dbReference type="InterPro" id="IPR036388">
    <property type="entry name" value="WH-like_DNA-bd_sf"/>
</dbReference>
<gene>
    <name evidence="5" type="ORF">CVH13_01210</name>
</gene>
<dbReference type="Pfam" id="PF12802">
    <property type="entry name" value="MarR_2"/>
    <property type="match status" value="1"/>
</dbReference>
<reference evidence="5 6" key="1">
    <citation type="journal article" date="2017" name="FEMS Microbiol. Ecol.">
        <title>Reconstructed genomes of novel Dehalococcoides mccartyi strains from 1,2,3,4-tetrachlorodibenzo-p-dioxin-dechlorinating enrichment cultures reveal divergent reductive dehalogenase gene profiles.</title>
        <authorList>
            <person name="Dam H.T."/>
            <person name="Vollmers J."/>
            <person name="Kaster A.K."/>
            <person name="Haggblom M.M."/>
        </authorList>
    </citation>
    <scope>NUCLEOTIDE SEQUENCE [LARGE SCALE GENOMIC DNA]</scope>
    <source>
        <strain evidence="5 6">H1-3-2.001</strain>
    </source>
</reference>